<reference evidence="2" key="1">
    <citation type="journal article" date="2023" name="bioRxiv">
        <title>Scaffold-level genome assemblies of two parasitoid biocontrol wasps reveal the parthenogenesis mechanism and an associated novel virus.</title>
        <authorList>
            <person name="Inwood S."/>
            <person name="Skelly J."/>
            <person name="Guhlin J."/>
            <person name="Harrop T."/>
            <person name="Goldson S."/>
            <person name="Dearden P."/>
        </authorList>
    </citation>
    <scope>NUCLEOTIDE SEQUENCE</scope>
    <source>
        <strain evidence="2">Lincoln</strain>
        <tissue evidence="2">Whole body</tissue>
    </source>
</reference>
<reference evidence="2" key="2">
    <citation type="submission" date="2023-03" db="EMBL/GenBank/DDBJ databases">
        <authorList>
            <person name="Inwood S.N."/>
            <person name="Skelly J.G."/>
            <person name="Guhlin J."/>
            <person name="Harrop T.W.R."/>
            <person name="Goldson S.G."/>
            <person name="Dearden P.K."/>
        </authorList>
    </citation>
    <scope>NUCLEOTIDE SEQUENCE</scope>
    <source>
        <strain evidence="2">Lincoln</strain>
        <tissue evidence="2">Whole body</tissue>
    </source>
</reference>
<evidence type="ECO:0000313" key="3">
    <source>
        <dbReference type="Proteomes" id="UP001168972"/>
    </source>
</evidence>
<sequence length="73" mass="8500">TLHYGSGWTHLKKLFACMGIPFFEFKTFKQYEKEVGLAAEDVAKQSYKEATKLEKEKTIQQSETLEKQLPEEI</sequence>
<evidence type="ECO:0000259" key="1">
    <source>
        <dbReference type="Pfam" id="PF20700"/>
    </source>
</evidence>
<name>A0AA39FLB5_MICHY</name>
<feature type="non-terminal residue" evidence="2">
    <location>
        <position position="1"/>
    </location>
</feature>
<comment type="caution">
    <text evidence="2">The sequence shown here is derived from an EMBL/GenBank/DDBJ whole genome shotgun (WGS) entry which is preliminary data.</text>
</comment>
<keyword evidence="3" id="KW-1185">Reference proteome</keyword>
<evidence type="ECO:0000313" key="2">
    <source>
        <dbReference type="EMBL" id="KAK0171515.1"/>
    </source>
</evidence>
<protein>
    <recommendedName>
        <fullName evidence="1">Mutator-like transposase domain-containing protein</fullName>
    </recommendedName>
</protein>
<dbReference type="AlphaFoldDB" id="A0AA39FLB5"/>
<dbReference type="InterPro" id="IPR049012">
    <property type="entry name" value="Mutator_transp_dom"/>
</dbReference>
<organism evidence="2 3">
    <name type="scientific">Microctonus hyperodae</name>
    <name type="common">Parasitoid wasp</name>
    <dbReference type="NCBI Taxonomy" id="165561"/>
    <lineage>
        <taxon>Eukaryota</taxon>
        <taxon>Metazoa</taxon>
        <taxon>Ecdysozoa</taxon>
        <taxon>Arthropoda</taxon>
        <taxon>Hexapoda</taxon>
        <taxon>Insecta</taxon>
        <taxon>Pterygota</taxon>
        <taxon>Neoptera</taxon>
        <taxon>Endopterygota</taxon>
        <taxon>Hymenoptera</taxon>
        <taxon>Apocrita</taxon>
        <taxon>Ichneumonoidea</taxon>
        <taxon>Braconidae</taxon>
        <taxon>Euphorinae</taxon>
        <taxon>Microctonus</taxon>
    </lineage>
</organism>
<accession>A0AA39FLB5</accession>
<dbReference type="Proteomes" id="UP001168972">
    <property type="component" value="Unassembled WGS sequence"/>
</dbReference>
<gene>
    <name evidence="2" type="ORF">PV327_011157</name>
</gene>
<proteinExistence type="predicted"/>
<dbReference type="Pfam" id="PF20700">
    <property type="entry name" value="Mutator"/>
    <property type="match status" value="1"/>
</dbReference>
<feature type="domain" description="Mutator-like transposase" evidence="1">
    <location>
        <begin position="2"/>
        <end position="70"/>
    </location>
</feature>
<dbReference type="EMBL" id="JAQQBR010000134">
    <property type="protein sequence ID" value="KAK0171515.1"/>
    <property type="molecule type" value="Genomic_DNA"/>
</dbReference>